<keyword evidence="1" id="KW-0472">Membrane</keyword>
<organism evidence="2 3">
    <name type="scientific">Candidatus Nitrosopumilus salarius BD31</name>
    <dbReference type="NCBI Taxonomy" id="859350"/>
    <lineage>
        <taxon>Archaea</taxon>
        <taxon>Nitrososphaerota</taxon>
        <taxon>Nitrososphaeria</taxon>
        <taxon>Nitrosopumilales</taxon>
        <taxon>Nitrosopumilaceae</taxon>
        <taxon>Nitrosopumilus</taxon>
    </lineage>
</organism>
<keyword evidence="1" id="KW-0812">Transmembrane</keyword>
<name>I3D0X9_9ARCH</name>
<sequence>MVKILEIIGLVLVAIMSLGFVGLFEPYGIRNGTSELFWGCAGGTLLIIIYRKMKSKRED</sequence>
<dbReference type="OrthoDB" id="3057at2157"/>
<keyword evidence="1" id="KW-1133">Transmembrane helix</keyword>
<proteinExistence type="predicted"/>
<evidence type="ECO:0000313" key="2">
    <source>
        <dbReference type="EMBL" id="EIJ65372.1"/>
    </source>
</evidence>
<feature type="transmembrane region" description="Helical" evidence="1">
    <location>
        <begin position="36"/>
        <end position="53"/>
    </location>
</feature>
<reference evidence="2 3" key="1">
    <citation type="journal article" date="2012" name="J. Bacteriol.">
        <title>Genome sequence of "Candidatus Nitrosopumilus salaria" BD31, an ammonia-oxidizing archaeon from the San Francisco Bay estuary.</title>
        <authorList>
            <person name="Mosier A.C."/>
            <person name="Allen E.E."/>
            <person name="Kim M."/>
            <person name="Ferriera S."/>
            <person name="Francis C.A."/>
        </authorList>
    </citation>
    <scope>NUCLEOTIDE SEQUENCE [LARGE SCALE GENOMIC DNA]</scope>
    <source>
        <strain evidence="2 3">BD31</strain>
    </source>
</reference>
<evidence type="ECO:0000256" key="1">
    <source>
        <dbReference type="SAM" id="Phobius"/>
    </source>
</evidence>
<accession>I3D0X9</accession>
<keyword evidence="3" id="KW-1185">Reference proteome</keyword>
<dbReference type="EMBL" id="AEXL02000128">
    <property type="protein sequence ID" value="EIJ65372.1"/>
    <property type="molecule type" value="Genomic_DNA"/>
</dbReference>
<dbReference type="RefSeq" id="WP_008300739.1">
    <property type="nucleotide sequence ID" value="NZ_AEXL02000128.1"/>
</dbReference>
<feature type="transmembrane region" description="Helical" evidence="1">
    <location>
        <begin position="7"/>
        <end position="24"/>
    </location>
</feature>
<dbReference type="PATRIC" id="fig|859350.6.peg.1565"/>
<protein>
    <submittedName>
        <fullName evidence="2">Uncharacterized protein</fullName>
    </submittedName>
</protein>
<gene>
    <name evidence="2" type="ORF">BD31_I1591</name>
</gene>
<dbReference type="AlphaFoldDB" id="I3D0X9"/>
<dbReference type="Proteomes" id="UP000003423">
    <property type="component" value="Unassembled WGS sequence"/>
</dbReference>
<evidence type="ECO:0000313" key="3">
    <source>
        <dbReference type="Proteomes" id="UP000003423"/>
    </source>
</evidence>
<comment type="caution">
    <text evidence="2">The sequence shown here is derived from an EMBL/GenBank/DDBJ whole genome shotgun (WGS) entry which is preliminary data.</text>
</comment>